<dbReference type="InterPro" id="IPR050626">
    <property type="entry name" value="Peptidase_M16"/>
</dbReference>
<dbReference type="EMBL" id="AYUF01000498">
    <property type="protein sequence ID" value="ETK00630.1"/>
    <property type="molecule type" value="Genomic_DNA"/>
</dbReference>
<dbReference type="Proteomes" id="UP000018837">
    <property type="component" value="Unassembled WGS sequence"/>
</dbReference>
<dbReference type="Gene3D" id="3.30.830.10">
    <property type="entry name" value="Metalloenzyme, LuxS/M16 peptidase-like"/>
    <property type="match status" value="4"/>
</dbReference>
<gene>
    <name evidence="9" type="ORF">N425_14030</name>
</gene>
<keyword evidence="4" id="KW-0862">Zinc</keyword>
<evidence type="ECO:0000313" key="10">
    <source>
        <dbReference type="Proteomes" id="UP000018837"/>
    </source>
</evidence>
<comment type="similarity">
    <text evidence="1">Belongs to the peptidase M16 family.</text>
</comment>
<sequence length="974" mass="109644">MKAKQFFVTTLAVILTGMFTAANCKGPSAKSDYETVDGDPLKTRIYTLDNGLKVYMSVNKEAPRIQTYIAVRVGGKNDPAETTGLAHYFEHLMFKGTTHFGTSNYEAEKPLLDEIERLFEVYRKTTDEAERKALYRQIDSISNKASQYAIPNEYDKLMAAIGATGTNAYTNFDVTCYTEDIPSNQIENWAKIQADRFQNSVIRGFHTELEAVYEEYNMGLASDARTVIDTLRSMLFFNHPYGTQSVIGTQQHLKNPSITNIKRYYETWYVPNNMAICLSGDFDPDEMIAIIKKYFGNMKPNDSLPKPTFKEEAPITTPTTKEVRGVEAANVNVAWRIGGEASADNDLAILAASLLYNDQAGLIDLDLIHAQKVLSSYCYPYTFADYGMFLLNARPKDGQTLEQARDLLLEEVAKLRKGDFDESLLRACVANYKLELMKEYDSNEGRANAYVDAFVNGVSWADMVHQIERMEKITKADIVKFANEKLGENAYAVVFKREGQPGFKKIDKPEITPIATNRDTASAFLREIQLTEVKPIEPVFLDFKKDMSTASLKSGLPLLYKKNETTDVFELMYVFDMGRNDDATLGTAFDYLSYLGTSKKSPTEIKKEFFDIACSFSANVTDERCYVSVSGLSENMPKALELMEELIADAKPDENVLTNLKADRIKARADAKLNQGQNFGALRRYVMYGPEHIKATTLTNDALKALTSDTLLAKVRDLFTKQHSVLYYGPGAESDVLKSLDQLHRTADKPAPLAKKPVMLVQTPSNTVMLAEYNAKQIYYLQYSNRGEPFDVANDPGVTLYNEYFGGSMNAIVFQEMRESRGLAYSANAVLITPSDKTRPYAFQAFVATQNDKMPQAIDAFMEIINNMPESEAAFKIAKDAILARLRTERTVKGDVLWAYLHAKDMGVDYDRNKAIFEKVQSMTLADVKAFQEKWIKGRTYHYAVLGNSKDIDMNKLRSLGEVKLLTPQDIFGY</sequence>
<keyword evidence="3" id="KW-0378">Hydrolase</keyword>
<evidence type="ECO:0000256" key="4">
    <source>
        <dbReference type="ARBA" id="ARBA00022833"/>
    </source>
</evidence>
<dbReference type="AlphaFoldDB" id="W2C0E3"/>
<dbReference type="PATRIC" id="fig|1411148.3.peg.2363"/>
<dbReference type="PANTHER" id="PTHR43690">
    <property type="entry name" value="NARDILYSIN"/>
    <property type="match status" value="1"/>
</dbReference>
<keyword evidence="6" id="KW-0732">Signal</keyword>
<dbReference type="InterPro" id="IPR011249">
    <property type="entry name" value="Metalloenz_LuxS/M16"/>
</dbReference>
<dbReference type="InterPro" id="IPR011765">
    <property type="entry name" value="Pept_M16_N"/>
</dbReference>
<evidence type="ECO:0000256" key="3">
    <source>
        <dbReference type="ARBA" id="ARBA00022801"/>
    </source>
</evidence>
<dbReference type="InterPro" id="IPR007863">
    <property type="entry name" value="Peptidase_M16_C"/>
</dbReference>
<evidence type="ECO:0000256" key="6">
    <source>
        <dbReference type="SAM" id="SignalP"/>
    </source>
</evidence>
<evidence type="ECO:0000256" key="2">
    <source>
        <dbReference type="ARBA" id="ARBA00022670"/>
    </source>
</evidence>
<feature type="chain" id="PRO_5004812411" evidence="6">
    <location>
        <begin position="22"/>
        <end position="974"/>
    </location>
</feature>
<dbReference type="SUPFAM" id="SSF63411">
    <property type="entry name" value="LuxS/MPP-like metallohydrolase"/>
    <property type="match status" value="4"/>
</dbReference>
<keyword evidence="5" id="KW-0482">Metalloprotease</keyword>
<dbReference type="PANTHER" id="PTHR43690:SF17">
    <property type="entry name" value="PROTEIN YHJJ"/>
    <property type="match status" value="1"/>
</dbReference>
<dbReference type="GO" id="GO:0008237">
    <property type="term" value="F:metallopeptidase activity"/>
    <property type="evidence" value="ECO:0007669"/>
    <property type="project" value="UniProtKB-KW"/>
</dbReference>
<name>W2C0E3_9BACT</name>
<reference evidence="9 10" key="1">
    <citation type="submission" date="2013-11" db="EMBL/GenBank/DDBJ databases">
        <title>Single cell genomics of uncultured Tannerella BU063 (oral taxon 286).</title>
        <authorList>
            <person name="Beall C.J."/>
            <person name="Campbell A.G."/>
            <person name="Griffen A.L."/>
            <person name="Podar M."/>
            <person name="Leys E.J."/>
        </authorList>
    </citation>
    <scope>NUCLEOTIDE SEQUENCE [LARGE SCALE GENOMIC DNA]</scope>
    <source>
        <strain evidence="9">Cell 2</strain>
    </source>
</reference>
<accession>W2C0E3</accession>
<keyword evidence="2" id="KW-0645">Protease</keyword>
<dbReference type="GO" id="GO:0046872">
    <property type="term" value="F:metal ion binding"/>
    <property type="evidence" value="ECO:0007669"/>
    <property type="project" value="InterPro"/>
</dbReference>
<feature type="domain" description="Peptidase M16 C-terminal" evidence="8">
    <location>
        <begin position="260"/>
        <end position="430"/>
    </location>
</feature>
<dbReference type="GO" id="GO:0006508">
    <property type="term" value="P:proteolysis"/>
    <property type="evidence" value="ECO:0007669"/>
    <property type="project" value="UniProtKB-KW"/>
</dbReference>
<evidence type="ECO:0000259" key="7">
    <source>
        <dbReference type="Pfam" id="PF00675"/>
    </source>
</evidence>
<evidence type="ECO:0000259" key="8">
    <source>
        <dbReference type="Pfam" id="PF05193"/>
    </source>
</evidence>
<dbReference type="Pfam" id="PF00675">
    <property type="entry name" value="Peptidase_M16"/>
    <property type="match status" value="1"/>
</dbReference>
<feature type="domain" description="Peptidase M16 N-terminal" evidence="7">
    <location>
        <begin position="60"/>
        <end position="105"/>
    </location>
</feature>
<feature type="signal peptide" evidence="6">
    <location>
        <begin position="1"/>
        <end position="21"/>
    </location>
</feature>
<evidence type="ECO:0000256" key="5">
    <source>
        <dbReference type="ARBA" id="ARBA00023049"/>
    </source>
</evidence>
<feature type="domain" description="Peptidase M16 C-terminal" evidence="8">
    <location>
        <begin position="750"/>
        <end position="879"/>
    </location>
</feature>
<evidence type="ECO:0000313" key="9">
    <source>
        <dbReference type="EMBL" id="ETK00630.1"/>
    </source>
</evidence>
<dbReference type="Pfam" id="PF05193">
    <property type="entry name" value="Peptidase_M16_C"/>
    <property type="match status" value="2"/>
</dbReference>
<comment type="caution">
    <text evidence="9">The sequence shown here is derived from an EMBL/GenBank/DDBJ whole genome shotgun (WGS) entry which is preliminary data.</text>
</comment>
<evidence type="ECO:0000256" key="1">
    <source>
        <dbReference type="ARBA" id="ARBA00007261"/>
    </source>
</evidence>
<protein>
    <submittedName>
        <fullName evidence="9">Peptidase M16</fullName>
    </submittedName>
</protein>
<proteinExistence type="inferred from homology"/>
<organism evidence="9 10">
    <name type="scientific">Tannerella sp. oral taxon BU063 isolate Cell 2</name>
    <dbReference type="NCBI Taxonomy" id="1411148"/>
    <lineage>
        <taxon>Bacteria</taxon>
        <taxon>Pseudomonadati</taxon>
        <taxon>Bacteroidota</taxon>
        <taxon>Bacteroidia</taxon>
        <taxon>Bacteroidales</taxon>
        <taxon>Tannerellaceae</taxon>
        <taxon>Tannerella</taxon>
    </lineage>
</organism>